<reference evidence="1 2" key="1">
    <citation type="journal article" date="2009" name="Science">
        <title>Green evolution and dynamic adaptations revealed by genomes of the marine picoeukaryotes Micromonas.</title>
        <authorList>
            <person name="Worden A.Z."/>
            <person name="Lee J.H."/>
            <person name="Mock T."/>
            <person name="Rouze P."/>
            <person name="Simmons M.P."/>
            <person name="Aerts A.L."/>
            <person name="Allen A.E."/>
            <person name="Cuvelier M.L."/>
            <person name="Derelle E."/>
            <person name="Everett M.V."/>
            <person name="Foulon E."/>
            <person name="Grimwood J."/>
            <person name="Gundlach H."/>
            <person name="Henrissat B."/>
            <person name="Napoli C."/>
            <person name="McDonald S.M."/>
            <person name="Parker M.S."/>
            <person name="Rombauts S."/>
            <person name="Salamov A."/>
            <person name="Von Dassow P."/>
            <person name="Badger J.H."/>
            <person name="Coutinho P.M."/>
            <person name="Demir E."/>
            <person name="Dubchak I."/>
            <person name="Gentemann C."/>
            <person name="Eikrem W."/>
            <person name="Gready J.E."/>
            <person name="John U."/>
            <person name="Lanier W."/>
            <person name="Lindquist E.A."/>
            <person name="Lucas S."/>
            <person name="Mayer K.F."/>
            <person name="Moreau H."/>
            <person name="Not F."/>
            <person name="Otillar R."/>
            <person name="Panaud O."/>
            <person name="Pangilinan J."/>
            <person name="Paulsen I."/>
            <person name="Piegu B."/>
            <person name="Poliakov A."/>
            <person name="Robbens S."/>
            <person name="Schmutz J."/>
            <person name="Toulza E."/>
            <person name="Wyss T."/>
            <person name="Zelensky A."/>
            <person name="Zhou K."/>
            <person name="Armbrust E.V."/>
            <person name="Bhattacharya D."/>
            <person name="Goodenough U.W."/>
            <person name="Van de Peer Y."/>
            <person name="Grigoriev I.V."/>
        </authorList>
    </citation>
    <scope>NUCLEOTIDE SEQUENCE [LARGE SCALE GENOMIC DNA]</scope>
    <source>
        <strain evidence="1 2">CCMP1545</strain>
    </source>
</reference>
<keyword evidence="2" id="KW-1185">Reference proteome</keyword>
<dbReference type="Proteomes" id="UP000001876">
    <property type="component" value="Unassembled WGS sequence"/>
</dbReference>
<accession>C1MYF1</accession>
<dbReference type="GeneID" id="9685726"/>
<dbReference type="AlphaFoldDB" id="C1MYF1"/>
<evidence type="ECO:0000313" key="1">
    <source>
        <dbReference type="EMBL" id="EEH55043.1"/>
    </source>
</evidence>
<dbReference type="RefSeq" id="XP_003060274.1">
    <property type="nucleotide sequence ID" value="XM_003060228.1"/>
</dbReference>
<proteinExistence type="predicted"/>
<sequence length="223" mass="25486">MSHVQSARDRCALARVSRVFRDADTRAASLPDRLGPAMHAPCGVLLYKQARIFPYLMQHDGILDLPKERIEGLLRFALFGPECFLYGPGHTLYQDSVCWWAAVTGQLELLKWARAHEYSWDLEIPNADVDEENWPRDILTIQGIAAQRGQLEVLKWARENGAPRCPFICEFACEGHQFEVLEWAVMNRVEDWEAHVRNYEEALFFLFGGASESEESEDSRSGV</sequence>
<evidence type="ECO:0000313" key="2">
    <source>
        <dbReference type="Proteomes" id="UP000001876"/>
    </source>
</evidence>
<organism evidence="2">
    <name type="scientific">Micromonas pusilla (strain CCMP1545)</name>
    <name type="common">Picoplanktonic green alga</name>
    <dbReference type="NCBI Taxonomy" id="564608"/>
    <lineage>
        <taxon>Eukaryota</taxon>
        <taxon>Viridiplantae</taxon>
        <taxon>Chlorophyta</taxon>
        <taxon>Mamiellophyceae</taxon>
        <taxon>Mamiellales</taxon>
        <taxon>Mamiellaceae</taxon>
        <taxon>Micromonas</taxon>
    </lineage>
</organism>
<gene>
    <name evidence="1" type="ORF">MICPUCDRAFT_59890</name>
</gene>
<dbReference type="SUPFAM" id="SSF140860">
    <property type="entry name" value="Pseudo ankyrin repeat-like"/>
    <property type="match status" value="1"/>
</dbReference>
<name>C1MYF1_MICPC</name>
<protein>
    <submittedName>
        <fullName evidence="1">Predicted protein</fullName>
    </submittedName>
</protein>
<dbReference type="EMBL" id="GG663742">
    <property type="protein sequence ID" value="EEH55043.1"/>
    <property type="molecule type" value="Genomic_DNA"/>
</dbReference>
<dbReference type="KEGG" id="mpp:MICPUCDRAFT_59890"/>